<dbReference type="GeneID" id="6081487"/>
<dbReference type="EMBL" id="DS547124">
    <property type="protein sequence ID" value="EDR03476.1"/>
    <property type="molecule type" value="Genomic_DNA"/>
</dbReference>
<dbReference type="OrthoDB" id="10334735at2759"/>
<reference evidence="1 2" key="1">
    <citation type="journal article" date="2008" name="Nature">
        <title>The genome of Laccaria bicolor provides insights into mycorrhizal symbiosis.</title>
        <authorList>
            <person name="Martin F."/>
            <person name="Aerts A."/>
            <person name="Ahren D."/>
            <person name="Brun A."/>
            <person name="Danchin E.G.J."/>
            <person name="Duchaussoy F."/>
            <person name="Gibon J."/>
            <person name="Kohler A."/>
            <person name="Lindquist E."/>
            <person name="Pereda V."/>
            <person name="Salamov A."/>
            <person name="Shapiro H.J."/>
            <person name="Wuyts J."/>
            <person name="Blaudez D."/>
            <person name="Buee M."/>
            <person name="Brokstein P."/>
            <person name="Canbaeck B."/>
            <person name="Cohen D."/>
            <person name="Courty P.E."/>
            <person name="Coutinho P.M."/>
            <person name="Delaruelle C."/>
            <person name="Detter J.C."/>
            <person name="Deveau A."/>
            <person name="DiFazio S."/>
            <person name="Duplessis S."/>
            <person name="Fraissinet-Tachet L."/>
            <person name="Lucic E."/>
            <person name="Frey-Klett P."/>
            <person name="Fourrey C."/>
            <person name="Feussner I."/>
            <person name="Gay G."/>
            <person name="Grimwood J."/>
            <person name="Hoegger P.J."/>
            <person name="Jain P."/>
            <person name="Kilaru S."/>
            <person name="Labbe J."/>
            <person name="Lin Y.C."/>
            <person name="Legue V."/>
            <person name="Le Tacon F."/>
            <person name="Marmeisse R."/>
            <person name="Melayah D."/>
            <person name="Montanini B."/>
            <person name="Muratet M."/>
            <person name="Nehls U."/>
            <person name="Niculita-Hirzel H."/>
            <person name="Oudot-Le Secq M.P."/>
            <person name="Peter M."/>
            <person name="Quesneville H."/>
            <person name="Rajashekar B."/>
            <person name="Reich M."/>
            <person name="Rouhier N."/>
            <person name="Schmutz J."/>
            <person name="Yin T."/>
            <person name="Chalot M."/>
            <person name="Henrissat B."/>
            <person name="Kuees U."/>
            <person name="Lucas S."/>
            <person name="Van de Peer Y."/>
            <person name="Podila G.K."/>
            <person name="Polle A."/>
            <person name="Pukkila P.J."/>
            <person name="Richardson P.M."/>
            <person name="Rouze P."/>
            <person name="Sanders I.R."/>
            <person name="Stajich J.E."/>
            <person name="Tunlid A."/>
            <person name="Tuskan G."/>
            <person name="Grigoriev I.V."/>
        </authorList>
    </citation>
    <scope>NUCLEOTIDE SEQUENCE [LARGE SCALE GENOMIC DNA]</scope>
    <source>
        <strain evidence="2">S238N-H82 / ATCC MYA-4686</strain>
    </source>
</reference>
<gene>
    <name evidence="1" type="ORF">LACBIDRAFT_331492</name>
</gene>
<evidence type="ECO:0000313" key="1">
    <source>
        <dbReference type="EMBL" id="EDR03476.1"/>
    </source>
</evidence>
<evidence type="ECO:0000313" key="2">
    <source>
        <dbReference type="Proteomes" id="UP000001194"/>
    </source>
</evidence>
<organism evidence="2">
    <name type="scientific">Laccaria bicolor (strain S238N-H82 / ATCC MYA-4686)</name>
    <name type="common">Bicoloured deceiver</name>
    <name type="synonym">Laccaria laccata var. bicolor</name>
    <dbReference type="NCBI Taxonomy" id="486041"/>
    <lineage>
        <taxon>Eukaryota</taxon>
        <taxon>Fungi</taxon>
        <taxon>Dikarya</taxon>
        <taxon>Basidiomycota</taxon>
        <taxon>Agaricomycotina</taxon>
        <taxon>Agaricomycetes</taxon>
        <taxon>Agaricomycetidae</taxon>
        <taxon>Agaricales</taxon>
        <taxon>Agaricineae</taxon>
        <taxon>Hydnangiaceae</taxon>
        <taxon>Laccaria</taxon>
    </lineage>
</organism>
<dbReference type="HOGENOM" id="CLU_146168_0_0_1"/>
<dbReference type="InParanoid" id="B0DPM4"/>
<dbReference type="Proteomes" id="UP000001194">
    <property type="component" value="Unassembled WGS sequence"/>
</dbReference>
<sequence length="126" mass="13599">MSLITVSAIVNADTSFAFQPYGLPQNKSISVYKVASIEGMYQIIYDTVFASTPVVTVTQAWLGSLGSAGGLTIDNAAINEITKTYATVKMGDGNGNGQWRPFTVVLTGYQNVTDLKKPEHEEDDDE</sequence>
<dbReference type="KEGG" id="lbc:LACBIDRAFT_331492"/>
<accession>B0DPM4</accession>
<dbReference type="RefSeq" id="XP_001885932.1">
    <property type="nucleotide sequence ID" value="XM_001885897.1"/>
</dbReference>
<name>B0DPM4_LACBS</name>
<proteinExistence type="predicted"/>
<protein>
    <submittedName>
        <fullName evidence="1">Predicted protein</fullName>
    </submittedName>
</protein>
<dbReference type="AlphaFoldDB" id="B0DPM4"/>
<keyword evidence="2" id="KW-1185">Reference proteome</keyword>